<reference evidence="3" key="2">
    <citation type="journal article" date="2024" name="Plant">
        <title>Genomic evolution and insights into agronomic trait innovations of Sesamum species.</title>
        <authorList>
            <person name="Miao H."/>
            <person name="Wang L."/>
            <person name="Qu L."/>
            <person name="Liu H."/>
            <person name="Sun Y."/>
            <person name="Le M."/>
            <person name="Wang Q."/>
            <person name="Wei S."/>
            <person name="Zheng Y."/>
            <person name="Lin W."/>
            <person name="Duan Y."/>
            <person name="Cao H."/>
            <person name="Xiong S."/>
            <person name="Wang X."/>
            <person name="Wei L."/>
            <person name="Li C."/>
            <person name="Ma Q."/>
            <person name="Ju M."/>
            <person name="Zhao R."/>
            <person name="Li G."/>
            <person name="Mu C."/>
            <person name="Tian Q."/>
            <person name="Mei H."/>
            <person name="Zhang T."/>
            <person name="Gao T."/>
            <person name="Zhang H."/>
        </authorList>
    </citation>
    <scope>NUCLEOTIDE SEQUENCE</scope>
    <source>
        <strain evidence="3">G02</strain>
    </source>
</reference>
<dbReference type="PANTHER" id="PTHR45835:SF105">
    <property type="entry name" value="INTEGRASE CATALYTIC DOMAIN-CONTAINING PROTEIN"/>
    <property type="match status" value="1"/>
</dbReference>
<reference evidence="3" key="1">
    <citation type="submission" date="2020-06" db="EMBL/GenBank/DDBJ databases">
        <authorList>
            <person name="Li T."/>
            <person name="Hu X."/>
            <person name="Zhang T."/>
            <person name="Song X."/>
            <person name="Zhang H."/>
            <person name="Dai N."/>
            <person name="Sheng W."/>
            <person name="Hou X."/>
            <person name="Wei L."/>
        </authorList>
    </citation>
    <scope>NUCLEOTIDE SEQUENCE</scope>
    <source>
        <strain evidence="3">G02</strain>
        <tissue evidence="3">Leaf</tissue>
    </source>
</reference>
<proteinExistence type="predicted"/>
<dbReference type="SUPFAM" id="SSF53098">
    <property type="entry name" value="Ribonuclease H-like"/>
    <property type="match status" value="1"/>
</dbReference>
<dbReference type="GO" id="GO:0003676">
    <property type="term" value="F:nucleic acid binding"/>
    <property type="evidence" value="ECO:0007669"/>
    <property type="project" value="InterPro"/>
</dbReference>
<evidence type="ECO:0000256" key="1">
    <source>
        <dbReference type="SAM" id="MobiDB-lite"/>
    </source>
</evidence>
<dbReference type="AlphaFoldDB" id="A0AAW2U6G5"/>
<sequence>MDFITHLPVSSGKTVIWVIVDLLTKYAHFIALSPKFTAESLALVFLQNVYRLHGMPKSIVSDRDRVFLSDFWRELFRLSGTTLAFSTAYHPQTDGQTEVLNRVLETYLRCFVAEEPKSWGKYLHLAEHWYNTSHHTSIGMSPFRALYGRHPPSILKYLDASSSVAAVDDLLRVHRDVIALVKHHLSRAQQRMKTLADAHRQEHSFAEGAWVWLRLQSYRQRSVHRRVSQKLGRRYFGPFQVLRRIGSVAYKLDLPSGARIHPVFHVSLLKPFIGIPPVQCGSLPPDSMGQTHSRQPLQILGYRSGPSSPQPQILVQWAEQEEGDATWVPLAEFRAAHPDFDLEGKVRIDDGSNDTAQSDKWAEKPKTRDTSPTDEIQASTTRRRSNRPTQRPIKLLDYY</sequence>
<dbReference type="PROSITE" id="PS50994">
    <property type="entry name" value="INTEGRASE"/>
    <property type="match status" value="1"/>
</dbReference>
<evidence type="ECO:0000259" key="2">
    <source>
        <dbReference type="PROSITE" id="PS50994"/>
    </source>
</evidence>
<accession>A0AAW2U6G5</accession>
<dbReference type="InterPro" id="IPR001584">
    <property type="entry name" value="Integrase_cat-core"/>
</dbReference>
<dbReference type="EMBL" id="JACGWJ010000006">
    <property type="protein sequence ID" value="KAL0412971.1"/>
    <property type="molecule type" value="Genomic_DNA"/>
</dbReference>
<feature type="domain" description="Integrase catalytic" evidence="2">
    <location>
        <begin position="1"/>
        <end position="150"/>
    </location>
</feature>
<dbReference type="InterPro" id="IPR012337">
    <property type="entry name" value="RNaseH-like_sf"/>
</dbReference>
<dbReference type="PANTHER" id="PTHR45835">
    <property type="entry name" value="YALI0A06105P"/>
    <property type="match status" value="1"/>
</dbReference>
<evidence type="ECO:0000313" key="3">
    <source>
        <dbReference type="EMBL" id="KAL0412971.1"/>
    </source>
</evidence>
<dbReference type="Gene3D" id="3.30.420.10">
    <property type="entry name" value="Ribonuclease H-like superfamily/Ribonuclease H"/>
    <property type="match status" value="1"/>
</dbReference>
<protein>
    <recommendedName>
        <fullName evidence="2">Integrase catalytic domain-containing protein</fullName>
    </recommendedName>
</protein>
<feature type="region of interest" description="Disordered" evidence="1">
    <location>
        <begin position="344"/>
        <end position="399"/>
    </location>
</feature>
<dbReference type="GO" id="GO:0015074">
    <property type="term" value="P:DNA integration"/>
    <property type="evidence" value="ECO:0007669"/>
    <property type="project" value="InterPro"/>
</dbReference>
<organism evidence="3">
    <name type="scientific">Sesamum radiatum</name>
    <name type="common">Black benniseed</name>
    <dbReference type="NCBI Taxonomy" id="300843"/>
    <lineage>
        <taxon>Eukaryota</taxon>
        <taxon>Viridiplantae</taxon>
        <taxon>Streptophyta</taxon>
        <taxon>Embryophyta</taxon>
        <taxon>Tracheophyta</taxon>
        <taxon>Spermatophyta</taxon>
        <taxon>Magnoliopsida</taxon>
        <taxon>eudicotyledons</taxon>
        <taxon>Gunneridae</taxon>
        <taxon>Pentapetalae</taxon>
        <taxon>asterids</taxon>
        <taxon>lamiids</taxon>
        <taxon>Lamiales</taxon>
        <taxon>Pedaliaceae</taxon>
        <taxon>Sesamum</taxon>
    </lineage>
</organism>
<dbReference type="InterPro" id="IPR036397">
    <property type="entry name" value="RNaseH_sf"/>
</dbReference>
<dbReference type="SUPFAM" id="SSF54160">
    <property type="entry name" value="Chromo domain-like"/>
    <property type="match status" value="1"/>
</dbReference>
<dbReference type="InterPro" id="IPR056924">
    <property type="entry name" value="SH3_Tf2-1"/>
</dbReference>
<dbReference type="InterPro" id="IPR016197">
    <property type="entry name" value="Chromo-like_dom_sf"/>
</dbReference>
<name>A0AAW2U6G5_SESRA</name>
<gene>
    <name evidence="3" type="ORF">Sradi_1498800</name>
</gene>
<comment type="caution">
    <text evidence="3">The sequence shown here is derived from an EMBL/GenBank/DDBJ whole genome shotgun (WGS) entry which is preliminary data.</text>
</comment>
<feature type="compositionally biased region" description="Basic and acidic residues" evidence="1">
    <location>
        <begin position="360"/>
        <end position="371"/>
    </location>
</feature>
<dbReference type="Pfam" id="PF24626">
    <property type="entry name" value="SH3_Tf2-1"/>
    <property type="match status" value="1"/>
</dbReference>